<comment type="caution">
    <text evidence="2">The sequence shown here is derived from an EMBL/GenBank/DDBJ whole genome shotgun (WGS) entry which is preliminary data.</text>
</comment>
<feature type="region of interest" description="Disordered" evidence="1">
    <location>
        <begin position="82"/>
        <end position="104"/>
    </location>
</feature>
<gene>
    <name evidence="2" type="ORF">NDU88_005489</name>
</gene>
<keyword evidence="3" id="KW-1185">Reference proteome</keyword>
<dbReference type="AlphaFoldDB" id="A0AAV7WY09"/>
<evidence type="ECO:0000313" key="3">
    <source>
        <dbReference type="Proteomes" id="UP001066276"/>
    </source>
</evidence>
<name>A0AAV7WY09_PLEWA</name>
<feature type="compositionally biased region" description="Basic residues" evidence="1">
    <location>
        <begin position="28"/>
        <end position="39"/>
    </location>
</feature>
<dbReference type="EMBL" id="JANPWB010000001">
    <property type="protein sequence ID" value="KAJ1217902.1"/>
    <property type="molecule type" value="Genomic_DNA"/>
</dbReference>
<sequence length="104" mass="11581">MAVAEFGPLSLVASYTKGTRLGHELKTRRGRQTLPPRHRAPAESNPKRQKKRALITTQKLRYPPCEANNIVAGAFFRGMRPLTPSRLAPHGARRGKQSVGEIRL</sequence>
<evidence type="ECO:0000256" key="1">
    <source>
        <dbReference type="SAM" id="MobiDB-lite"/>
    </source>
</evidence>
<accession>A0AAV7WY09</accession>
<dbReference type="Proteomes" id="UP001066276">
    <property type="component" value="Chromosome 1_1"/>
</dbReference>
<evidence type="ECO:0000313" key="2">
    <source>
        <dbReference type="EMBL" id="KAJ1217902.1"/>
    </source>
</evidence>
<protein>
    <submittedName>
        <fullName evidence="2">Uncharacterized protein</fullName>
    </submittedName>
</protein>
<proteinExistence type="predicted"/>
<feature type="region of interest" description="Disordered" evidence="1">
    <location>
        <begin position="21"/>
        <end position="52"/>
    </location>
</feature>
<reference evidence="2" key="1">
    <citation type="journal article" date="2022" name="bioRxiv">
        <title>Sequencing and chromosome-scale assembly of the giantPleurodeles waltlgenome.</title>
        <authorList>
            <person name="Brown T."/>
            <person name="Elewa A."/>
            <person name="Iarovenko S."/>
            <person name="Subramanian E."/>
            <person name="Araus A.J."/>
            <person name="Petzold A."/>
            <person name="Susuki M."/>
            <person name="Suzuki K.-i.T."/>
            <person name="Hayashi T."/>
            <person name="Toyoda A."/>
            <person name="Oliveira C."/>
            <person name="Osipova E."/>
            <person name="Leigh N.D."/>
            <person name="Simon A."/>
            <person name="Yun M.H."/>
        </authorList>
    </citation>
    <scope>NUCLEOTIDE SEQUENCE</scope>
    <source>
        <strain evidence="2">20211129_DDA</strain>
        <tissue evidence="2">Liver</tissue>
    </source>
</reference>
<organism evidence="2 3">
    <name type="scientific">Pleurodeles waltl</name>
    <name type="common">Iberian ribbed newt</name>
    <dbReference type="NCBI Taxonomy" id="8319"/>
    <lineage>
        <taxon>Eukaryota</taxon>
        <taxon>Metazoa</taxon>
        <taxon>Chordata</taxon>
        <taxon>Craniata</taxon>
        <taxon>Vertebrata</taxon>
        <taxon>Euteleostomi</taxon>
        <taxon>Amphibia</taxon>
        <taxon>Batrachia</taxon>
        <taxon>Caudata</taxon>
        <taxon>Salamandroidea</taxon>
        <taxon>Salamandridae</taxon>
        <taxon>Pleurodelinae</taxon>
        <taxon>Pleurodeles</taxon>
    </lineage>
</organism>